<name>A0AB39NZY1_9ACTN</name>
<dbReference type="Gene3D" id="3.10.450.50">
    <property type="match status" value="1"/>
</dbReference>
<dbReference type="RefSeq" id="WP_369229166.1">
    <property type="nucleotide sequence ID" value="NZ_CP163435.1"/>
</dbReference>
<dbReference type="Pfam" id="PF13577">
    <property type="entry name" value="SnoaL_4"/>
    <property type="match status" value="1"/>
</dbReference>
<feature type="domain" description="SnoaL-like" evidence="2">
    <location>
        <begin position="33"/>
        <end position="159"/>
    </location>
</feature>
<dbReference type="EMBL" id="CP163435">
    <property type="protein sequence ID" value="XDQ23441.1"/>
    <property type="molecule type" value="Genomic_DNA"/>
</dbReference>
<dbReference type="InterPro" id="IPR037401">
    <property type="entry name" value="SnoaL-like"/>
</dbReference>
<evidence type="ECO:0000313" key="3">
    <source>
        <dbReference type="EMBL" id="XDQ23441.1"/>
    </source>
</evidence>
<dbReference type="SUPFAM" id="SSF54427">
    <property type="entry name" value="NTF2-like"/>
    <property type="match status" value="1"/>
</dbReference>
<reference evidence="3" key="1">
    <citation type="submission" date="2024-07" db="EMBL/GenBank/DDBJ databases">
        <authorList>
            <person name="Yu S.T."/>
        </authorList>
    </citation>
    <scope>NUCLEOTIDE SEQUENCE</scope>
    <source>
        <strain evidence="3">R21</strain>
    </source>
</reference>
<sequence length="176" mass="18362">MTTTSPTASTIASPTASAADASDTASDAASGVLARAEVADLLARYLLSLDDEELDDAWAAALFTPDAVVAFPISRHQGLDGMAAYHRAALAAFAATQHLGSAALVVVDGERATLRANLLSTHVHHPQHARPQAERAPLFATGTFVDGAARRTPQGWRLTLLSFRLLWAEGSPPPAA</sequence>
<gene>
    <name evidence="3" type="ORF">AB5J56_01345</name>
</gene>
<protein>
    <submittedName>
        <fullName evidence="3">Nuclear transport factor 2 family protein</fullName>
    </submittedName>
</protein>
<accession>A0AB39NZY1</accession>
<evidence type="ECO:0000259" key="2">
    <source>
        <dbReference type="Pfam" id="PF13577"/>
    </source>
</evidence>
<feature type="region of interest" description="Disordered" evidence="1">
    <location>
        <begin position="1"/>
        <end position="20"/>
    </location>
</feature>
<evidence type="ECO:0000256" key="1">
    <source>
        <dbReference type="SAM" id="MobiDB-lite"/>
    </source>
</evidence>
<dbReference type="InterPro" id="IPR032710">
    <property type="entry name" value="NTF2-like_dom_sf"/>
</dbReference>
<dbReference type="AlphaFoldDB" id="A0AB39NZY1"/>
<organism evidence="3">
    <name type="scientific">Streptomyces sp. R21</name>
    <dbReference type="NCBI Taxonomy" id="3238627"/>
    <lineage>
        <taxon>Bacteria</taxon>
        <taxon>Bacillati</taxon>
        <taxon>Actinomycetota</taxon>
        <taxon>Actinomycetes</taxon>
        <taxon>Kitasatosporales</taxon>
        <taxon>Streptomycetaceae</taxon>
        <taxon>Streptomyces</taxon>
    </lineage>
</organism>
<proteinExistence type="predicted"/>
<dbReference type="CDD" id="cd00531">
    <property type="entry name" value="NTF2_like"/>
    <property type="match status" value="1"/>
</dbReference>